<feature type="transmembrane region" description="Helical" evidence="1">
    <location>
        <begin position="12"/>
        <end position="29"/>
    </location>
</feature>
<name>A0ABW3L4Z8_9BACI</name>
<dbReference type="Proteomes" id="UP001596990">
    <property type="component" value="Unassembled WGS sequence"/>
</dbReference>
<accession>A0ABW3L4Z8</accession>
<gene>
    <name evidence="2" type="ORF">ACFQ2J_18165</name>
</gene>
<proteinExistence type="predicted"/>
<keyword evidence="3" id="KW-1185">Reference proteome</keyword>
<dbReference type="EMBL" id="JBHTKL010000007">
    <property type="protein sequence ID" value="MFD1021119.1"/>
    <property type="molecule type" value="Genomic_DNA"/>
</dbReference>
<evidence type="ECO:0000313" key="3">
    <source>
        <dbReference type="Proteomes" id="UP001596990"/>
    </source>
</evidence>
<dbReference type="RefSeq" id="WP_386064032.1">
    <property type="nucleotide sequence ID" value="NZ_JBHTKL010000007.1"/>
</dbReference>
<protein>
    <submittedName>
        <fullName evidence="2">Uncharacterized protein</fullName>
    </submittedName>
</protein>
<evidence type="ECO:0000313" key="2">
    <source>
        <dbReference type="EMBL" id="MFD1021119.1"/>
    </source>
</evidence>
<comment type="caution">
    <text evidence="2">The sequence shown here is derived from an EMBL/GenBank/DDBJ whole genome shotgun (WGS) entry which is preliminary data.</text>
</comment>
<keyword evidence="1" id="KW-1133">Transmembrane helix</keyword>
<keyword evidence="1" id="KW-0472">Membrane</keyword>
<keyword evidence="1" id="KW-0812">Transmembrane</keyword>
<evidence type="ECO:0000256" key="1">
    <source>
        <dbReference type="SAM" id="Phobius"/>
    </source>
</evidence>
<sequence length="61" mass="7243">MMKRIKALSHKKFFAIGLMLIFIGGLLPYEFRFFLLRAVIWGIAFILVLYAHDKRVSTRKR</sequence>
<reference evidence="3" key="1">
    <citation type="journal article" date="2019" name="Int. J. Syst. Evol. Microbiol.">
        <title>The Global Catalogue of Microorganisms (GCM) 10K type strain sequencing project: providing services to taxonomists for standard genome sequencing and annotation.</title>
        <authorList>
            <consortium name="The Broad Institute Genomics Platform"/>
            <consortium name="The Broad Institute Genome Sequencing Center for Infectious Disease"/>
            <person name="Wu L."/>
            <person name="Ma J."/>
        </authorList>
    </citation>
    <scope>NUCLEOTIDE SEQUENCE [LARGE SCALE GENOMIC DNA]</scope>
    <source>
        <strain evidence="3">CCUG 56607</strain>
    </source>
</reference>
<feature type="transmembrane region" description="Helical" evidence="1">
    <location>
        <begin position="35"/>
        <end position="52"/>
    </location>
</feature>
<organism evidence="2 3">
    <name type="scientific">Thalassobacillus hwangdonensis</name>
    <dbReference type="NCBI Taxonomy" id="546108"/>
    <lineage>
        <taxon>Bacteria</taxon>
        <taxon>Bacillati</taxon>
        <taxon>Bacillota</taxon>
        <taxon>Bacilli</taxon>
        <taxon>Bacillales</taxon>
        <taxon>Bacillaceae</taxon>
        <taxon>Thalassobacillus</taxon>
    </lineage>
</organism>